<dbReference type="GeneID" id="97804963"/>
<evidence type="ECO:0000256" key="1">
    <source>
        <dbReference type="SAM" id="Phobius"/>
    </source>
</evidence>
<evidence type="ECO:0000313" key="3">
    <source>
        <dbReference type="Proteomes" id="UP000254424"/>
    </source>
</evidence>
<keyword evidence="1" id="KW-0472">Membrane</keyword>
<keyword evidence="1" id="KW-0812">Transmembrane</keyword>
<feature type="transmembrane region" description="Helical" evidence="1">
    <location>
        <begin position="155"/>
        <end position="181"/>
    </location>
</feature>
<protein>
    <submittedName>
        <fullName evidence="2">Phosphoglycerol transferase and related proteins, alkaline phosphatase superfamily</fullName>
    </submittedName>
</protein>
<dbReference type="AlphaFoldDB" id="A0A380YLT9"/>
<feature type="transmembrane region" description="Helical" evidence="1">
    <location>
        <begin position="125"/>
        <end position="143"/>
    </location>
</feature>
<evidence type="ECO:0000313" key="2">
    <source>
        <dbReference type="EMBL" id="SUV29674.1"/>
    </source>
</evidence>
<dbReference type="EMBL" id="UFSX01000001">
    <property type="protein sequence ID" value="SUV29674.1"/>
    <property type="molecule type" value="Genomic_DNA"/>
</dbReference>
<dbReference type="GO" id="GO:0016740">
    <property type="term" value="F:transferase activity"/>
    <property type="evidence" value="ECO:0007669"/>
    <property type="project" value="UniProtKB-KW"/>
</dbReference>
<dbReference type="Proteomes" id="UP000254424">
    <property type="component" value="Unassembled WGS sequence"/>
</dbReference>
<dbReference type="STRING" id="483216.BACEGG_02155"/>
<feature type="transmembrane region" description="Helical" evidence="1">
    <location>
        <begin position="12"/>
        <end position="35"/>
    </location>
</feature>
<proteinExistence type="predicted"/>
<gene>
    <name evidence="2" type="ORF">NCTC11155_01664</name>
</gene>
<feature type="transmembrane region" description="Helical" evidence="1">
    <location>
        <begin position="47"/>
        <end position="67"/>
    </location>
</feature>
<dbReference type="RefSeq" id="WP_004290479.1">
    <property type="nucleotide sequence ID" value="NZ_CABKNQ010000018.1"/>
</dbReference>
<organism evidence="2 3">
    <name type="scientific">Bacteroides eggerthii</name>
    <dbReference type="NCBI Taxonomy" id="28111"/>
    <lineage>
        <taxon>Bacteria</taxon>
        <taxon>Pseudomonadati</taxon>
        <taxon>Bacteroidota</taxon>
        <taxon>Bacteroidia</taxon>
        <taxon>Bacteroidales</taxon>
        <taxon>Bacteroidaceae</taxon>
        <taxon>Bacteroides</taxon>
    </lineage>
</organism>
<sequence>MIINKQERNVTGNSMLSVIPIAGIFFKFLLFNAIWCYYTTFTPFSCWESYATAFVATLLLSLPYILIRHIAAGILVMAMLDIWMVANLMYYRTYFSAIPLSSYMLAGNLADFLPSVTTSLRWCDWLFPISTVVTVFLTFRICCRQKITFRFSRRIYVVLLISSCALLSINLSARGGLIAIYRTLKSSAHQHASGPPLYTLFGTLYFDYAEEFPELTEEQEREIHTWLSGRPSLVPVPEIEYRDNCILILAESLESWVLNLTVEN</sequence>
<reference evidence="2 3" key="1">
    <citation type="submission" date="2018-06" db="EMBL/GenBank/DDBJ databases">
        <authorList>
            <consortium name="Pathogen Informatics"/>
            <person name="Doyle S."/>
        </authorList>
    </citation>
    <scope>NUCLEOTIDE SEQUENCE [LARGE SCALE GENOMIC DNA]</scope>
    <source>
        <strain evidence="2 3">NCTC11155</strain>
    </source>
</reference>
<keyword evidence="2" id="KW-0808">Transferase</keyword>
<keyword evidence="1" id="KW-1133">Transmembrane helix</keyword>
<accession>A0A380YLT9</accession>
<name>A0A380YLT9_9BACE</name>